<comment type="caution">
    <text evidence="1">The sequence shown here is derived from an EMBL/GenBank/DDBJ whole genome shotgun (WGS) entry which is preliminary data.</text>
</comment>
<evidence type="ECO:0000313" key="1">
    <source>
        <dbReference type="EMBL" id="PZL76970.1"/>
    </source>
</evidence>
<organism evidence="1 2">
    <name type="scientific">Enterococcus plantarum</name>
    <dbReference type="NCBI Taxonomy" id="1077675"/>
    <lineage>
        <taxon>Bacteria</taxon>
        <taxon>Bacillati</taxon>
        <taxon>Bacillota</taxon>
        <taxon>Bacilli</taxon>
        <taxon>Lactobacillales</taxon>
        <taxon>Enterococcaceae</taxon>
        <taxon>Enterococcus</taxon>
    </lineage>
</organism>
<name>A0A2W3ZI50_9ENTE</name>
<reference evidence="1 2" key="1">
    <citation type="submission" date="2017-11" db="EMBL/GenBank/DDBJ databases">
        <title>Draft genome sequence of Enterococcus plantarum TRW2 strain isolated from lettuce.</title>
        <authorList>
            <person name="Kim E.B."/>
            <person name="Marco M.L."/>
            <person name="Williams T.R."/>
            <person name="You I.H."/>
        </authorList>
    </citation>
    <scope>NUCLEOTIDE SEQUENCE [LARGE SCALE GENOMIC DNA]</scope>
    <source>
        <strain evidence="1 2">TRW2</strain>
    </source>
</reference>
<gene>
    <name evidence="1" type="ORF">CI088_02010</name>
</gene>
<evidence type="ECO:0000313" key="2">
    <source>
        <dbReference type="Proteomes" id="UP000249828"/>
    </source>
</evidence>
<evidence type="ECO:0008006" key="3">
    <source>
        <dbReference type="Google" id="ProtNLM"/>
    </source>
</evidence>
<dbReference type="EMBL" id="PIEU01000018">
    <property type="protein sequence ID" value="PZL76970.1"/>
    <property type="molecule type" value="Genomic_DNA"/>
</dbReference>
<accession>A0A2W3ZI50</accession>
<dbReference type="Proteomes" id="UP000249828">
    <property type="component" value="Unassembled WGS sequence"/>
</dbReference>
<keyword evidence="2" id="KW-1185">Reference proteome</keyword>
<dbReference type="AlphaFoldDB" id="A0A2W3ZI50"/>
<sequence>MSIPSTEEKQINFLKEHENKMNEYIENSVKFQISKITYNWDSITENTIGNGLPKGAGKVIQIFGFVNNKENLDFRLDIQIDDSNLPDLSTIKYGQQLTDEGE</sequence>
<proteinExistence type="predicted"/>
<protein>
    <recommendedName>
        <fullName evidence="3">Lipoprotein BUG3</fullName>
    </recommendedName>
</protein>